<sequence length="457" mass="49115">MGRFRRAGLAALVAAAMAPGPLLADDADDKPSAADEAEERDPSILDSVPALSPIKAARDALAEKGLTFSGFYFSDPRANLHGGMREGITYSGLLKLKVDADLERIAGLEGASIHADMLQIHGRDLSEDYIGNILSVNDIGARPTTRLFEAYYQQKIDKLTLKFGQLASDEEYFISDYAEEVFIGATLGWAAPPSLNLPQEGPAYPLAVLGAQAQYDFSDRLTVIGAIYNGYAARPDARDPEKNNPHGLNFRLGDPPFMIMEGRYRFEGLFGLPARVKLGGYGHLGKFDDLKRGTDGLILGAPGSNDDPLRHRGDVNLYAVLDQQLWRAPGEDPERGIGLFLRAVWGPKDRNTISTYLDGGLTAKGLVPGRPDDVAGVAVAYADFSPDLAEVDRAAATGAIRRHETAIEVTYKAQVVPGLTVAPTFQHIVRPGGGPPEDGGKRIPNATVFGVTTIVTF</sequence>
<dbReference type="InterPro" id="IPR038673">
    <property type="entry name" value="OprB_sf"/>
</dbReference>
<comment type="similarity">
    <text evidence="1 2">Belongs to the OprB family.</text>
</comment>
<protein>
    <submittedName>
        <fullName evidence="4">Carbohydrate porin</fullName>
    </submittedName>
</protein>
<evidence type="ECO:0000313" key="4">
    <source>
        <dbReference type="EMBL" id="MDR4307467.1"/>
    </source>
</evidence>
<gene>
    <name evidence="4" type="ORF">IHQ68_12650</name>
</gene>
<dbReference type="InterPro" id="IPR007049">
    <property type="entry name" value="Carb-sel_porin_OprB"/>
</dbReference>
<feature type="chain" id="PRO_5044995614" evidence="2">
    <location>
        <begin position="25"/>
        <end position="457"/>
    </location>
</feature>
<evidence type="ECO:0000256" key="3">
    <source>
        <dbReference type="SAM" id="MobiDB-lite"/>
    </source>
</evidence>
<dbReference type="PANTHER" id="PTHR37944:SF1">
    <property type="entry name" value="PORIN B"/>
    <property type="match status" value="1"/>
</dbReference>
<feature type="signal peptide" evidence="2">
    <location>
        <begin position="1"/>
        <end position="24"/>
    </location>
</feature>
<dbReference type="Proteomes" id="UP001181622">
    <property type="component" value="Unassembled WGS sequence"/>
</dbReference>
<organism evidence="4 5">
    <name type="scientific">Chelatococcus sambhunathii</name>
    <dbReference type="NCBI Taxonomy" id="363953"/>
    <lineage>
        <taxon>Bacteria</taxon>
        <taxon>Pseudomonadati</taxon>
        <taxon>Pseudomonadota</taxon>
        <taxon>Alphaproteobacteria</taxon>
        <taxon>Hyphomicrobiales</taxon>
        <taxon>Chelatococcaceae</taxon>
        <taxon>Chelatococcus</taxon>
    </lineage>
</organism>
<dbReference type="InterPro" id="IPR052932">
    <property type="entry name" value="OprB_Porin"/>
</dbReference>
<evidence type="ECO:0000256" key="1">
    <source>
        <dbReference type="ARBA" id="ARBA00008769"/>
    </source>
</evidence>
<dbReference type="RefSeq" id="WP_309392348.1">
    <property type="nucleotide sequence ID" value="NZ_JADBEO010000026.1"/>
</dbReference>
<dbReference type="PANTHER" id="PTHR37944">
    <property type="entry name" value="PORIN B"/>
    <property type="match status" value="1"/>
</dbReference>
<accession>A0ABU1DH67</accession>
<evidence type="ECO:0000256" key="2">
    <source>
        <dbReference type="RuleBase" id="RU363072"/>
    </source>
</evidence>
<reference evidence="4" key="1">
    <citation type="submission" date="2020-10" db="EMBL/GenBank/DDBJ databases">
        <authorList>
            <person name="Abbas A."/>
            <person name="Razzaq R."/>
            <person name="Waqas M."/>
            <person name="Abbas N."/>
            <person name="Nielsen T.K."/>
            <person name="Hansen L.H."/>
            <person name="Hussain S."/>
            <person name="Shahid M."/>
        </authorList>
    </citation>
    <scope>NUCLEOTIDE SEQUENCE</scope>
    <source>
        <strain evidence="4">S14</strain>
    </source>
</reference>
<name>A0ABU1DH67_9HYPH</name>
<dbReference type="EMBL" id="JADBEO010000026">
    <property type="protein sequence ID" value="MDR4307467.1"/>
    <property type="molecule type" value="Genomic_DNA"/>
</dbReference>
<evidence type="ECO:0000313" key="5">
    <source>
        <dbReference type="Proteomes" id="UP001181622"/>
    </source>
</evidence>
<comment type="caution">
    <text evidence="4">The sequence shown here is derived from an EMBL/GenBank/DDBJ whole genome shotgun (WGS) entry which is preliminary data.</text>
</comment>
<keyword evidence="2" id="KW-0732">Signal</keyword>
<feature type="region of interest" description="Disordered" evidence="3">
    <location>
        <begin position="23"/>
        <end position="45"/>
    </location>
</feature>
<dbReference type="Gene3D" id="2.40.160.180">
    <property type="entry name" value="Carbohydrate-selective porin OprB"/>
    <property type="match status" value="1"/>
</dbReference>
<proteinExistence type="inferred from homology"/>
<dbReference type="Pfam" id="PF04966">
    <property type="entry name" value="OprB"/>
    <property type="match status" value="1"/>
</dbReference>
<keyword evidence="5" id="KW-1185">Reference proteome</keyword>